<keyword evidence="4" id="KW-0479">Metal-binding</keyword>
<dbReference type="GO" id="GO:0004222">
    <property type="term" value="F:metalloendopeptidase activity"/>
    <property type="evidence" value="ECO:0007669"/>
    <property type="project" value="TreeGrafter"/>
</dbReference>
<evidence type="ECO:0000313" key="11">
    <source>
        <dbReference type="EMBL" id="MBN7799123.1"/>
    </source>
</evidence>
<dbReference type="Pfam" id="PF01551">
    <property type="entry name" value="Peptidase_M23"/>
    <property type="match status" value="1"/>
</dbReference>
<dbReference type="Gene3D" id="2.70.70.10">
    <property type="entry name" value="Glucose Permease (Domain IIA)"/>
    <property type="match status" value="1"/>
</dbReference>
<dbReference type="Proteomes" id="UP000664303">
    <property type="component" value="Unassembled WGS sequence"/>
</dbReference>
<evidence type="ECO:0000256" key="4">
    <source>
        <dbReference type="ARBA" id="ARBA00022723"/>
    </source>
</evidence>
<comment type="subcellular location">
    <subcellularLocation>
        <location evidence="2">Cell envelope</location>
    </subcellularLocation>
</comment>
<dbReference type="GO" id="GO:0006508">
    <property type="term" value="P:proteolysis"/>
    <property type="evidence" value="ECO:0007669"/>
    <property type="project" value="UniProtKB-KW"/>
</dbReference>
<gene>
    <name evidence="11" type="ORF">JYP50_21170</name>
</gene>
<dbReference type="GO" id="GO:0046872">
    <property type="term" value="F:metal ion binding"/>
    <property type="evidence" value="ECO:0007669"/>
    <property type="project" value="UniProtKB-KW"/>
</dbReference>
<evidence type="ECO:0000256" key="7">
    <source>
        <dbReference type="ARBA" id="ARBA00023049"/>
    </source>
</evidence>
<dbReference type="Pfam" id="PF19425">
    <property type="entry name" value="Csd3_N2"/>
    <property type="match status" value="1"/>
</dbReference>
<comment type="cofactor">
    <cofactor evidence="1">
        <name>Zn(2+)</name>
        <dbReference type="ChEBI" id="CHEBI:29105"/>
    </cofactor>
</comment>
<protein>
    <submittedName>
        <fullName evidence="11">Peptidoglycan DD-metalloendopeptidase family protein</fullName>
    </submittedName>
</protein>
<dbReference type="RefSeq" id="WP_206562570.1">
    <property type="nucleotide sequence ID" value="NZ_JAFKCZ010000024.1"/>
</dbReference>
<reference evidence="11" key="1">
    <citation type="submission" date="2021-02" db="EMBL/GenBank/DDBJ databases">
        <title>PHA producing bacteria isolated from coastal sediment in Guangdong, Shenzhen.</title>
        <authorList>
            <person name="Zheng W."/>
            <person name="Yu S."/>
            <person name="Huang Y."/>
        </authorList>
    </citation>
    <scope>NUCLEOTIDE SEQUENCE</scope>
    <source>
        <strain evidence="11">TN14-10</strain>
    </source>
</reference>
<dbReference type="Pfam" id="PF22310">
    <property type="entry name" value="NMB0315_dom_I"/>
    <property type="match status" value="1"/>
</dbReference>
<feature type="domain" description="DD-carboxypeptidase/endopeptidase Mpg-like N-terminal" evidence="10">
    <location>
        <begin position="119"/>
        <end position="177"/>
    </location>
</feature>
<dbReference type="InterPro" id="IPR050570">
    <property type="entry name" value="Cell_wall_metabolism_enzyme"/>
</dbReference>
<keyword evidence="7" id="KW-0482">Metalloprotease</keyword>
<feature type="domain" description="M23ase beta-sheet core" evidence="8">
    <location>
        <begin position="345"/>
        <end position="439"/>
    </location>
</feature>
<keyword evidence="5" id="KW-0378">Hydrolase</keyword>
<keyword evidence="3" id="KW-0645">Protease</keyword>
<dbReference type="Gene3D" id="3.10.450.350">
    <property type="match status" value="2"/>
</dbReference>
<dbReference type="EMBL" id="JAFKCZ010000024">
    <property type="protein sequence ID" value="MBN7799123.1"/>
    <property type="molecule type" value="Genomic_DNA"/>
</dbReference>
<organism evidence="11 12">
    <name type="scientific">Parahaliea mediterranea</name>
    <dbReference type="NCBI Taxonomy" id="651086"/>
    <lineage>
        <taxon>Bacteria</taxon>
        <taxon>Pseudomonadati</taxon>
        <taxon>Pseudomonadota</taxon>
        <taxon>Gammaproteobacteria</taxon>
        <taxon>Cellvibrionales</taxon>
        <taxon>Halieaceae</taxon>
        <taxon>Parahaliea</taxon>
    </lineage>
</organism>
<dbReference type="AlphaFoldDB" id="A0A939DJI7"/>
<evidence type="ECO:0000313" key="12">
    <source>
        <dbReference type="Proteomes" id="UP000664303"/>
    </source>
</evidence>
<dbReference type="FunFam" id="2.70.70.10:FF:000002">
    <property type="entry name" value="Murein DD-endopeptidase MepM"/>
    <property type="match status" value="1"/>
</dbReference>
<sequence>MKARAKPRGATAINHQPTAVPHKHLLAVAVLSACVAVAASLAPGGQVEANREAVSENNEQEQTVARILAATEPAVEVLAQPATGGDTAPDATAAVDSALAARAQAPASEPPAGETAPEWVEQTVRSGDNLSLIFKRAGFDNGDVHQVVYESPEGKRLERIFPGQTVAFLAGNEGELIGVRHVISPLETMTYQRAEDGLFAAEHTLRQPEVREAWASGKITSSLFMAGQDMGLSQSKILELANIFGGVIDFVLDPRKGDTIHVVYEEHYLDGEKYRDGAIIAASFTNQGETFNAYRFEDSAGDVSYYNEDGVSMRKAFLLAPVDFTRISSNFNLRRLHPIYKTTRPHRGTDYAAPTGTPVYAAGDGRVVEAGYSRANGNYVFIQHGNRYVTKYLHLHKRKVKKGQRVAQSNVIGTVGSTGAATGPHLHYEFLVDGVHRNPRTIHKELPKAKSLPKTEMPSFRNAISPASQQLASLQSGSRLALNQAGDNSQR</sequence>
<feature type="domain" description="Csd3-like second N-terminal" evidence="9">
    <location>
        <begin position="213"/>
        <end position="332"/>
    </location>
</feature>
<dbReference type="PANTHER" id="PTHR21666">
    <property type="entry name" value="PEPTIDASE-RELATED"/>
    <property type="match status" value="1"/>
</dbReference>
<dbReference type="SUPFAM" id="SSF51261">
    <property type="entry name" value="Duplicated hybrid motif"/>
    <property type="match status" value="1"/>
</dbReference>
<dbReference type="InterPro" id="IPR054512">
    <property type="entry name" value="NMB0315-like_N"/>
</dbReference>
<evidence type="ECO:0000256" key="2">
    <source>
        <dbReference type="ARBA" id="ARBA00004196"/>
    </source>
</evidence>
<dbReference type="GO" id="GO:0030313">
    <property type="term" value="C:cell envelope"/>
    <property type="evidence" value="ECO:0007669"/>
    <property type="project" value="UniProtKB-SubCell"/>
</dbReference>
<evidence type="ECO:0000256" key="3">
    <source>
        <dbReference type="ARBA" id="ARBA00022670"/>
    </source>
</evidence>
<evidence type="ECO:0000259" key="10">
    <source>
        <dbReference type="Pfam" id="PF22310"/>
    </source>
</evidence>
<evidence type="ECO:0000256" key="6">
    <source>
        <dbReference type="ARBA" id="ARBA00022833"/>
    </source>
</evidence>
<dbReference type="PANTHER" id="PTHR21666:SF288">
    <property type="entry name" value="CELL DIVISION PROTEIN YTFB"/>
    <property type="match status" value="1"/>
</dbReference>
<dbReference type="InterPro" id="IPR016047">
    <property type="entry name" value="M23ase_b-sheet_dom"/>
</dbReference>
<name>A0A939DJI7_9GAMM</name>
<proteinExistence type="predicted"/>
<accession>A0A939DJI7</accession>
<evidence type="ECO:0000259" key="8">
    <source>
        <dbReference type="Pfam" id="PF01551"/>
    </source>
</evidence>
<keyword evidence="12" id="KW-1185">Reference proteome</keyword>
<keyword evidence="6" id="KW-0862">Zinc</keyword>
<comment type="caution">
    <text evidence="11">The sequence shown here is derived from an EMBL/GenBank/DDBJ whole genome shotgun (WGS) entry which is preliminary data.</text>
</comment>
<evidence type="ECO:0000256" key="5">
    <source>
        <dbReference type="ARBA" id="ARBA00022801"/>
    </source>
</evidence>
<dbReference type="InterPro" id="IPR011055">
    <property type="entry name" value="Dup_hybrid_motif"/>
</dbReference>
<dbReference type="PROSITE" id="PS51257">
    <property type="entry name" value="PROKAR_LIPOPROTEIN"/>
    <property type="match status" value="1"/>
</dbReference>
<dbReference type="CDD" id="cd12797">
    <property type="entry name" value="M23_peptidase"/>
    <property type="match status" value="1"/>
</dbReference>
<evidence type="ECO:0000256" key="1">
    <source>
        <dbReference type="ARBA" id="ARBA00001947"/>
    </source>
</evidence>
<dbReference type="InterPro" id="IPR045834">
    <property type="entry name" value="Csd3_N2"/>
</dbReference>
<evidence type="ECO:0000259" key="9">
    <source>
        <dbReference type="Pfam" id="PF19425"/>
    </source>
</evidence>